<dbReference type="Gene3D" id="3.30.230.10">
    <property type="match status" value="1"/>
</dbReference>
<dbReference type="InterPro" id="IPR014721">
    <property type="entry name" value="Ribsml_uS5_D2-typ_fold_subgr"/>
</dbReference>
<dbReference type="Pfam" id="PF02518">
    <property type="entry name" value="HATPase_c"/>
    <property type="match status" value="1"/>
</dbReference>
<evidence type="ECO:0000256" key="3">
    <source>
        <dbReference type="SAM" id="MobiDB-lite"/>
    </source>
</evidence>
<dbReference type="Gene3D" id="3.40.50.10190">
    <property type="entry name" value="BRCT domain"/>
    <property type="match status" value="1"/>
</dbReference>
<dbReference type="Gene3D" id="2.60.200.20">
    <property type="match status" value="1"/>
</dbReference>
<dbReference type="InterPro" id="IPR016181">
    <property type="entry name" value="Acyl_CoA_acyltransferase"/>
</dbReference>
<dbReference type="InterPro" id="IPR013507">
    <property type="entry name" value="DNA_mismatch_S5_2-like"/>
</dbReference>
<dbReference type="Gene3D" id="3.40.630.30">
    <property type="match status" value="1"/>
</dbReference>
<evidence type="ECO:0000259" key="4">
    <source>
        <dbReference type="PROSITE" id="PS51186"/>
    </source>
</evidence>
<proteinExistence type="inferred from homology"/>
<feature type="region of interest" description="Disordered" evidence="3">
    <location>
        <begin position="1116"/>
        <end position="1173"/>
    </location>
</feature>
<reference evidence="5 6" key="1">
    <citation type="submission" date="2010-05" db="EMBL/GenBank/DDBJ databases">
        <title>The Genome Sequence of Thecamonas trahens ATCC 50062.</title>
        <authorList>
            <consortium name="The Broad Institute Genome Sequencing Platform"/>
            <person name="Russ C."/>
            <person name="Cuomo C."/>
            <person name="Shea T."/>
            <person name="Young S.K."/>
            <person name="Zeng Q."/>
            <person name="Koehrsen M."/>
            <person name="Haas B."/>
            <person name="Borodovsky M."/>
            <person name="Guigo R."/>
            <person name="Alvarado L."/>
            <person name="Berlin A."/>
            <person name="Bochicchio J."/>
            <person name="Borenstein D."/>
            <person name="Chapman S."/>
            <person name="Chen Z."/>
            <person name="Freedman E."/>
            <person name="Gellesch M."/>
            <person name="Goldberg J."/>
            <person name="Griggs A."/>
            <person name="Gujja S."/>
            <person name="Heilman E."/>
            <person name="Heiman D."/>
            <person name="Hepburn T."/>
            <person name="Howarth C."/>
            <person name="Jen D."/>
            <person name="Larson L."/>
            <person name="Mehta T."/>
            <person name="Park D."/>
            <person name="Pearson M."/>
            <person name="Roberts A."/>
            <person name="Saif S."/>
            <person name="Shenoy N."/>
            <person name="Sisk P."/>
            <person name="Stolte C."/>
            <person name="Sykes S."/>
            <person name="Thomson T."/>
            <person name="Walk T."/>
            <person name="White J."/>
            <person name="Yandava C."/>
            <person name="Burger G."/>
            <person name="Gray M.W."/>
            <person name="Holland P.W.H."/>
            <person name="King N."/>
            <person name="Lang F.B.F."/>
            <person name="Roger A.J."/>
            <person name="Ruiz-Trillo I."/>
            <person name="Lander E."/>
            <person name="Nusbaum C."/>
        </authorList>
    </citation>
    <scope>NUCLEOTIDE SEQUENCE [LARGE SCALE GENOMIC DNA]</scope>
    <source>
        <strain evidence="5 6">ATCC 50062</strain>
    </source>
</reference>
<dbReference type="GO" id="GO:0032389">
    <property type="term" value="C:MutLalpha complex"/>
    <property type="evidence" value="ECO:0007669"/>
    <property type="project" value="TreeGrafter"/>
</dbReference>
<feature type="region of interest" description="Disordered" evidence="3">
    <location>
        <begin position="452"/>
        <end position="497"/>
    </location>
</feature>
<dbReference type="Proteomes" id="UP000054408">
    <property type="component" value="Unassembled WGS sequence"/>
</dbReference>
<keyword evidence="6" id="KW-1185">Reference proteome</keyword>
<evidence type="ECO:0000256" key="2">
    <source>
        <dbReference type="ARBA" id="ARBA00022763"/>
    </source>
</evidence>
<feature type="compositionally biased region" description="Low complexity" evidence="3">
    <location>
        <begin position="1144"/>
        <end position="1161"/>
    </location>
</feature>
<keyword evidence="2" id="KW-0227">DNA damage</keyword>
<dbReference type="InterPro" id="IPR002099">
    <property type="entry name" value="MutL/Mlh/PMS"/>
</dbReference>
<dbReference type="Gene3D" id="3.40.50.10980">
    <property type="entry name" value="Nibrin, BRCT2 domain"/>
    <property type="match status" value="1"/>
</dbReference>
<dbReference type="CDD" id="cd16926">
    <property type="entry name" value="HATPase_MutL-MLH-PMS-like"/>
    <property type="match status" value="1"/>
</dbReference>
<dbReference type="Pfam" id="PF01119">
    <property type="entry name" value="DNA_mis_repair"/>
    <property type="match status" value="1"/>
</dbReference>
<evidence type="ECO:0000313" key="5">
    <source>
        <dbReference type="EMBL" id="KNC49364.1"/>
    </source>
</evidence>
<dbReference type="GeneID" id="25564791"/>
<dbReference type="SUPFAM" id="SSF54211">
    <property type="entry name" value="Ribosomal protein S5 domain 2-like"/>
    <property type="match status" value="1"/>
</dbReference>
<evidence type="ECO:0000313" key="6">
    <source>
        <dbReference type="Proteomes" id="UP000054408"/>
    </source>
</evidence>
<feature type="region of interest" description="Disordered" evidence="3">
    <location>
        <begin position="1198"/>
        <end position="1234"/>
    </location>
</feature>
<dbReference type="SUPFAM" id="SSF55874">
    <property type="entry name" value="ATPase domain of HSP90 chaperone/DNA topoisomerase II/histidine kinase"/>
    <property type="match status" value="1"/>
</dbReference>
<feature type="compositionally biased region" description="Low complexity" evidence="3">
    <location>
        <begin position="1204"/>
        <end position="1221"/>
    </location>
</feature>
<feature type="region of interest" description="Disordered" evidence="3">
    <location>
        <begin position="369"/>
        <end position="439"/>
    </location>
</feature>
<dbReference type="InterPro" id="IPR008984">
    <property type="entry name" value="SMAD_FHA_dom_sf"/>
</dbReference>
<dbReference type="GO" id="GO:0030983">
    <property type="term" value="F:mismatched DNA binding"/>
    <property type="evidence" value="ECO:0007669"/>
    <property type="project" value="InterPro"/>
</dbReference>
<accession>A0A0L0DAH5</accession>
<dbReference type="InterPro" id="IPR043014">
    <property type="entry name" value="Nibrin_BRCT2_sf"/>
</dbReference>
<sequence>MQVLSKATQVSLSAGQVITSPVDVVRELVENALDAGASAITVRIGPDFASISVTDDGSGIPPDSRSLVGLRYTTSKITDYADLANVASLGFRGEAVNSMATLGKVEITTKCADEDMGTVLVLDSGGAVASSKPAAFPTSSGTQVAVSNLFASYPVRKRVMKQRRKAYNKYIHALISAHAMARPDVRWHYTSSPASASRALASLNAPASSSVADAIGRILGPALGKGLVHIVWPPPPSEPSDAASPDLSLELYVPNPDASPAAIKALTRSSSDKVFMYCNLRPFDSPTLLKLLASAYRTFFDGRVSSSAFPVALVFVSVARSALDINVTPDKRTVMFHAADAVTSALDAALDTVYTRSIIDVLTSQPTPLDSVAAPARRHDPAPSSRPPPHELPPPTRQTQITLSPALPPISSPESLKRKRTEAEPAPSSAAAPARVPEPVTVTNCDAIVDDDDAPLAKRPRPLAHPPAESPAPAAPTRSSSGDEPAPPAPAPTQPTQAVTQFEPMDIAPADNGPSADDGEELIDVLISFERMFTPSVPSPDRSLLFTSSAPQLVGTFSGNDGGAFAIVAAFPALYAISIKAWMEETLLAKLLETFALPPSPLPLPVVVSDPTTLGGERNFAAVIAATSTPLLAKCGFDVKSGSTNGKASLQVAGIATQLIPEYGLVHLREIAESLVAADDDGIALADLSPSAIRPRAVVAFLRTEAARMAAAQLASDSTAMDLVEPSARASMLAPHLALAWIRKLEASPTSSPKRKLPIRRLYSFDRLPELSSQVIAAMTNPLRAVHARELPPYTVGRKNMDITIADSSVSRMHGRLVLEVPGKSCDGPGRRPGGDSGTTSSSSTSVALPRGSLATISFHDASRFGSLHNDRKMTQGETVRLSSGSILGLGLNGSTATLRYNAMVIATSSLPSEKRAGLGPLLRQLDAGFTPVWSSSVTHLVMESIVVTQKVVLALVYGVPIVTPDFLEALVASASAGRSELPSPAEYMPRVVDDMVDMSVASFDPRPLRRSLFAGLTFVFFAANESDPSREVIEAAGGSCILAAAPTKAVVATHGADARFVANMDDPDEPQAAALASAMAAALGPHPPRIVHVSEIALAILATSTERYCNPWMTVEGVPLPRSDSTAQASRKRKTSPDASTEAAQPSAKKAKTKAAPSARSKPKKRRGLLAVDVPLVPDTPISRGLGGAEARAAPTGVVPETPLGVPLSAPSPAAAPTSSTGGGSAVRAPARQGAPLAATTAAAATPLSPSLARAATAAATAGASHSGSASQTADDGIEWISTRTMSPPARPAKPKKMAGAATPAPPAESLVPKMMALVDSAKISRGKRSKGRGKHSKVLDDLDDLGVVKGDVHELTPLDDRTFDAEHATLIVEMAPLVVAPDAATRPSGWYAEAPLVTPARPPASAAAAATVISASDLEPQLATNWHGSVGSVLTRNKLRLVVESSESLARLGEEAVTTLPTLEHLAREAFVEDDFDGELHAISLRASDENDKIVALLFWRGVPVDEMREWIAAAQAIESRLSVAPIGLPTTPQLALGSGGERGELAMVPLRVVSDGQVAFADGAVAPAAWGDSPFDGWMKIEIMGTRPGYGRKGYGRLLLATALFMAAVRDGRRHAVLQVAGGVDNVGAQRLYASFGFEKPPDGVFAYPNDSILVLYDIPGALRAMASASGAMRSRLSEPESHRITEGKDEQVGKE</sequence>
<dbReference type="CDD" id="cd17741">
    <property type="entry name" value="BRCT_nibrin"/>
    <property type="match status" value="1"/>
</dbReference>
<dbReference type="RefSeq" id="XP_013757789.1">
    <property type="nucleotide sequence ID" value="XM_013902335.1"/>
</dbReference>
<dbReference type="GO" id="GO:0016747">
    <property type="term" value="F:acyltransferase activity, transferring groups other than amino-acyl groups"/>
    <property type="evidence" value="ECO:0007669"/>
    <property type="project" value="InterPro"/>
</dbReference>
<dbReference type="PANTHER" id="PTHR10073">
    <property type="entry name" value="DNA MISMATCH REPAIR PROTEIN MLH, PMS, MUTL"/>
    <property type="match status" value="1"/>
</dbReference>
<comment type="similarity">
    <text evidence="1">Belongs to the DNA mismatch repair MutL/HexB family.</text>
</comment>
<dbReference type="InterPro" id="IPR038973">
    <property type="entry name" value="MutL/Mlh/Pms-like"/>
</dbReference>
<feature type="region of interest" description="Disordered" evidence="3">
    <location>
        <begin position="820"/>
        <end position="848"/>
    </location>
</feature>
<protein>
    <recommendedName>
        <fullName evidence="4">N-acetyltransferase domain-containing protein</fullName>
    </recommendedName>
</protein>
<feature type="compositionally biased region" description="Low complexity" evidence="3">
    <location>
        <begin position="424"/>
        <end position="439"/>
    </location>
</feature>
<dbReference type="SUPFAM" id="SSF55729">
    <property type="entry name" value="Acyl-CoA N-acyltransferases (Nat)"/>
    <property type="match status" value="1"/>
</dbReference>
<dbReference type="InterPro" id="IPR036890">
    <property type="entry name" value="HATPase_C_sf"/>
</dbReference>
<name>A0A0L0DAH5_THETB</name>
<dbReference type="CDD" id="cd22667">
    <property type="entry name" value="FHA_NBN"/>
    <property type="match status" value="1"/>
</dbReference>
<feature type="compositionally biased region" description="Basic and acidic residues" evidence="3">
    <location>
        <begin position="1679"/>
        <end position="1699"/>
    </location>
</feature>
<organism evidence="5 6">
    <name type="scientific">Thecamonas trahens ATCC 50062</name>
    <dbReference type="NCBI Taxonomy" id="461836"/>
    <lineage>
        <taxon>Eukaryota</taxon>
        <taxon>Apusozoa</taxon>
        <taxon>Apusomonadida</taxon>
        <taxon>Apusomonadidae</taxon>
        <taxon>Thecamonas</taxon>
    </lineage>
</organism>
<dbReference type="OrthoDB" id="10263226at2759"/>
<feature type="compositionally biased region" description="Pro residues" evidence="3">
    <location>
        <begin position="384"/>
        <end position="396"/>
    </location>
</feature>
<dbReference type="Gene3D" id="3.30.565.10">
    <property type="entry name" value="Histidine kinase-like ATPase, C-terminal domain"/>
    <property type="match status" value="1"/>
</dbReference>
<dbReference type="Pfam" id="PF00583">
    <property type="entry name" value="Acetyltransf_1"/>
    <property type="match status" value="1"/>
</dbReference>
<dbReference type="NCBIfam" id="TIGR00585">
    <property type="entry name" value="mutl"/>
    <property type="match status" value="1"/>
</dbReference>
<dbReference type="InterPro" id="IPR000182">
    <property type="entry name" value="GNAT_dom"/>
</dbReference>
<dbReference type="SMART" id="SM01340">
    <property type="entry name" value="DNA_mis_repair"/>
    <property type="match status" value="1"/>
</dbReference>
<dbReference type="STRING" id="461836.A0A0L0DAH5"/>
<dbReference type="EMBL" id="GL349455">
    <property type="protein sequence ID" value="KNC49364.1"/>
    <property type="molecule type" value="Genomic_DNA"/>
</dbReference>
<dbReference type="InterPro" id="IPR003594">
    <property type="entry name" value="HATPase_dom"/>
</dbReference>
<feature type="domain" description="N-acetyltransferase" evidence="4">
    <location>
        <begin position="1505"/>
        <end position="1663"/>
    </location>
</feature>
<feature type="region of interest" description="Disordered" evidence="3">
    <location>
        <begin position="1285"/>
        <end position="1309"/>
    </location>
</feature>
<dbReference type="Pfam" id="PF16508">
    <property type="entry name" value="NIBRIN_BRCT_II"/>
    <property type="match status" value="1"/>
</dbReference>
<dbReference type="PROSITE" id="PS51186">
    <property type="entry name" value="GNAT"/>
    <property type="match status" value="1"/>
</dbReference>
<feature type="region of interest" description="Disordered" evidence="3">
    <location>
        <begin position="1676"/>
        <end position="1699"/>
    </location>
</feature>
<dbReference type="GO" id="GO:0005524">
    <property type="term" value="F:ATP binding"/>
    <property type="evidence" value="ECO:0007669"/>
    <property type="project" value="InterPro"/>
</dbReference>
<dbReference type="InterPro" id="IPR036420">
    <property type="entry name" value="BRCT_dom_sf"/>
</dbReference>
<dbReference type="SUPFAM" id="SSF49879">
    <property type="entry name" value="SMAD/FHA domain"/>
    <property type="match status" value="1"/>
</dbReference>
<dbReference type="SUPFAM" id="SSF52113">
    <property type="entry name" value="BRCT domain"/>
    <property type="match status" value="1"/>
</dbReference>
<evidence type="ECO:0000256" key="1">
    <source>
        <dbReference type="ARBA" id="ARBA00006082"/>
    </source>
</evidence>
<dbReference type="PANTHER" id="PTHR10073:SF52">
    <property type="entry name" value="MISMATCH REPAIR ENDONUCLEASE PMS2"/>
    <property type="match status" value="1"/>
</dbReference>
<dbReference type="FunFam" id="3.30.565.10:FF:000017">
    <property type="entry name" value="PMS1 homolog 1, mismatch repair system component"/>
    <property type="match status" value="1"/>
</dbReference>
<feature type="compositionally biased region" description="Pro residues" evidence="3">
    <location>
        <begin position="463"/>
        <end position="474"/>
    </location>
</feature>
<dbReference type="GO" id="GO:0016887">
    <property type="term" value="F:ATP hydrolysis activity"/>
    <property type="evidence" value="ECO:0007669"/>
    <property type="project" value="InterPro"/>
</dbReference>
<dbReference type="GO" id="GO:0140664">
    <property type="term" value="F:ATP-dependent DNA damage sensor activity"/>
    <property type="evidence" value="ECO:0007669"/>
    <property type="project" value="InterPro"/>
</dbReference>
<dbReference type="InterPro" id="IPR032429">
    <property type="entry name" value="Nibrin_BRCT2"/>
</dbReference>
<dbReference type="InterPro" id="IPR020568">
    <property type="entry name" value="Ribosomal_Su5_D2-typ_SF"/>
</dbReference>
<gene>
    <name evidence="5" type="ORF">AMSG_05362</name>
</gene>
<dbReference type="GO" id="GO:0006298">
    <property type="term" value="P:mismatch repair"/>
    <property type="evidence" value="ECO:0007669"/>
    <property type="project" value="InterPro"/>
</dbReference>
<dbReference type="eggNOG" id="KOG1978">
    <property type="taxonomic scope" value="Eukaryota"/>
</dbReference>